<dbReference type="Pfam" id="PF08416">
    <property type="entry name" value="PTB"/>
    <property type="match status" value="1"/>
</dbReference>
<keyword evidence="3 6" id="KW-0728">SH3 domain</keyword>
<dbReference type="InterPro" id="IPR011993">
    <property type="entry name" value="PH-like_dom_sf"/>
</dbReference>
<dbReference type="CDD" id="cd01210">
    <property type="entry name" value="PTB_EPS8"/>
    <property type="match status" value="1"/>
</dbReference>
<dbReference type="PROSITE" id="PS50002">
    <property type="entry name" value="SH3"/>
    <property type="match status" value="1"/>
</dbReference>
<feature type="domain" description="SH3" evidence="8">
    <location>
        <begin position="447"/>
        <end position="506"/>
    </location>
</feature>
<dbReference type="GO" id="GO:0005737">
    <property type="term" value="C:cytoplasm"/>
    <property type="evidence" value="ECO:0007669"/>
    <property type="project" value="UniProtKB-SubCell"/>
</dbReference>
<dbReference type="SUPFAM" id="SSF50729">
    <property type="entry name" value="PH domain-like"/>
    <property type="match status" value="1"/>
</dbReference>
<dbReference type="Gene3D" id="2.30.30.40">
    <property type="entry name" value="SH3 Domains"/>
    <property type="match status" value="1"/>
</dbReference>
<dbReference type="Gene3D" id="2.30.29.30">
    <property type="entry name" value="Pleckstrin-homology domain (PH domain)/Phosphotyrosine-binding domain (PTB)"/>
    <property type="match status" value="1"/>
</dbReference>
<dbReference type="GO" id="GO:0031982">
    <property type="term" value="C:vesicle"/>
    <property type="evidence" value="ECO:0007669"/>
    <property type="project" value="TreeGrafter"/>
</dbReference>
<dbReference type="SUPFAM" id="SSF47769">
    <property type="entry name" value="SAM/Pointed domain"/>
    <property type="match status" value="1"/>
</dbReference>
<evidence type="ECO:0000256" key="4">
    <source>
        <dbReference type="ARBA" id="ARBA00022490"/>
    </source>
</evidence>
<dbReference type="GO" id="GO:1900029">
    <property type="term" value="P:positive regulation of ruffle assembly"/>
    <property type="evidence" value="ECO:0007669"/>
    <property type="project" value="TreeGrafter"/>
</dbReference>
<evidence type="ECO:0000256" key="2">
    <source>
        <dbReference type="ARBA" id="ARBA00006197"/>
    </source>
</evidence>
<name>A0A8C9WAP2_SCLFO</name>
<organism evidence="9 10">
    <name type="scientific">Scleropages formosus</name>
    <name type="common">Asian bonytongue</name>
    <name type="synonym">Osteoglossum formosum</name>
    <dbReference type="NCBI Taxonomy" id="113540"/>
    <lineage>
        <taxon>Eukaryota</taxon>
        <taxon>Metazoa</taxon>
        <taxon>Chordata</taxon>
        <taxon>Craniata</taxon>
        <taxon>Vertebrata</taxon>
        <taxon>Euteleostomi</taxon>
        <taxon>Actinopterygii</taxon>
        <taxon>Neopterygii</taxon>
        <taxon>Teleostei</taxon>
        <taxon>Osteoglossocephala</taxon>
        <taxon>Osteoglossomorpha</taxon>
        <taxon>Osteoglossiformes</taxon>
        <taxon>Osteoglossidae</taxon>
        <taxon>Scleropages</taxon>
    </lineage>
</organism>
<dbReference type="InterPro" id="IPR039801">
    <property type="entry name" value="EPS8-like"/>
</dbReference>
<feature type="compositionally biased region" description="Basic and acidic residues" evidence="7">
    <location>
        <begin position="592"/>
        <end position="608"/>
    </location>
</feature>
<dbReference type="InterPro" id="IPR041418">
    <property type="entry name" value="SAM_3"/>
</dbReference>
<dbReference type="Pfam" id="PF18016">
    <property type="entry name" value="SAM_3"/>
    <property type="match status" value="1"/>
</dbReference>
<dbReference type="InterPro" id="IPR055093">
    <property type="entry name" value="EPS8_2nd"/>
</dbReference>
<dbReference type="GO" id="GO:0035023">
    <property type="term" value="P:regulation of Rho protein signal transduction"/>
    <property type="evidence" value="ECO:0007669"/>
    <property type="project" value="TreeGrafter"/>
</dbReference>
<proteinExistence type="inferred from homology"/>
<dbReference type="InterPro" id="IPR013761">
    <property type="entry name" value="SAM/pointed_sf"/>
</dbReference>
<dbReference type="AlphaFoldDB" id="A0A8C9WAP2"/>
<reference evidence="9 10" key="1">
    <citation type="submission" date="2019-04" db="EMBL/GenBank/DDBJ databases">
        <authorList>
            <consortium name="Wellcome Sanger Institute Data Sharing"/>
        </authorList>
    </citation>
    <scope>NUCLEOTIDE SEQUENCE [LARGE SCALE GENOMIC DNA]</scope>
</reference>
<keyword evidence="10" id="KW-1185">Reference proteome</keyword>
<feature type="region of interest" description="Disordered" evidence="7">
    <location>
        <begin position="517"/>
        <end position="639"/>
    </location>
</feature>
<evidence type="ECO:0000256" key="3">
    <source>
        <dbReference type="ARBA" id="ARBA00022443"/>
    </source>
</evidence>
<dbReference type="InterPro" id="IPR001452">
    <property type="entry name" value="SH3_domain"/>
</dbReference>
<evidence type="ECO:0000256" key="5">
    <source>
        <dbReference type="ARBA" id="ARBA00022553"/>
    </source>
</evidence>
<feature type="compositionally biased region" description="Pro residues" evidence="7">
    <location>
        <begin position="534"/>
        <end position="565"/>
    </location>
</feature>
<sequence length="744" mass="82261">MSNAKALYEKRKSYTRNSINSITDTSQYHVEHLTTFAMDRKEAVITVEDGLRKLKLLEAKSKVWTQEMLMQVDEKAVSLIDVETKNELENFPLSHILQCQAVMDACSYDSILALVYKEPGQGKPDMHLFQCDDIKVSLPWAAAVPPTGVPHQMILRSDGVIPPPPTAPAPVPPASVHQVDVKGRVAAWSAWAANEQLDRKCGGSNTWDQKVAGSNLRQILNHLLDDIEYFVTKLQRAAEAFGELSKRKKNKKSKKKGPGEGVLTLRAKPPTQEEFVDCFQKFKHAFNLLAKLRPYIQNPSAVDLVHFLFIPLNMVVQATGGVDLAKSIVSPLLTSDAIDFLHSAGTAQERHLWVSLGDGWTKCRLEWPKDHYFPPYVPRFRDGWEPPALASIGRPQDPEEQQQHLDRTPLEVSLAVRQTIDPNEITFFNLWLCWGLSRNHDGHSRTPLKNYARSKYDFVARNNTELSIVKDEIVEVLDDRKQWWKVRNGSGASGYVPNNILEAAGVLDMSAGRSDAAYSHTIQKQRSESVPKPAANPIPLAPTPPPAVPAPTQLPTPPLPPPAAPPLVDQRSSPSSSSSSSGGSSDGSNVVMREHQRPPPTDRRKSNMEEVQDELLQRLTLGRSAQKKIQIPPRSSSMPTVSITYNSSADEVKAWLEAKGFSSVTISSLGVLTGAQLFSLNKEELKTVCPEDGARVYSQVTVQKAALEKSGGSELQEIMRRRQEKINAAASDSGVESFDEGSGH</sequence>
<dbReference type="InterPro" id="IPR036028">
    <property type="entry name" value="SH3-like_dom_sf"/>
</dbReference>
<evidence type="ECO:0000313" key="10">
    <source>
        <dbReference type="Proteomes" id="UP000694397"/>
    </source>
</evidence>
<dbReference type="GO" id="GO:0003779">
    <property type="term" value="F:actin binding"/>
    <property type="evidence" value="ECO:0007669"/>
    <property type="project" value="TreeGrafter"/>
</dbReference>
<reference evidence="9" key="2">
    <citation type="submission" date="2025-08" db="UniProtKB">
        <authorList>
            <consortium name="Ensembl"/>
        </authorList>
    </citation>
    <scope>IDENTIFICATION</scope>
</reference>
<dbReference type="Pfam" id="PF00018">
    <property type="entry name" value="SH3_1"/>
    <property type="match status" value="1"/>
</dbReference>
<reference evidence="9" key="3">
    <citation type="submission" date="2025-09" db="UniProtKB">
        <authorList>
            <consortium name="Ensembl"/>
        </authorList>
    </citation>
    <scope>IDENTIFICATION</scope>
</reference>
<evidence type="ECO:0000313" key="9">
    <source>
        <dbReference type="Ensembl" id="ENSSFOP00015070910.1"/>
    </source>
</evidence>
<dbReference type="SUPFAM" id="SSF50044">
    <property type="entry name" value="SH3-domain"/>
    <property type="match status" value="1"/>
</dbReference>
<evidence type="ECO:0000256" key="7">
    <source>
        <dbReference type="SAM" id="MobiDB-lite"/>
    </source>
</evidence>
<evidence type="ECO:0000256" key="1">
    <source>
        <dbReference type="ARBA" id="ARBA00004496"/>
    </source>
</evidence>
<dbReference type="GO" id="GO:0007266">
    <property type="term" value="P:Rho protein signal transduction"/>
    <property type="evidence" value="ECO:0007669"/>
    <property type="project" value="TreeGrafter"/>
</dbReference>
<dbReference type="FunFam" id="2.30.30.40:FF:000071">
    <property type="entry name" value="Epidermal growth factor receptor kinase substrate 8"/>
    <property type="match status" value="1"/>
</dbReference>
<dbReference type="PANTHER" id="PTHR12287">
    <property type="entry name" value="EPIDERMAL GROWTH FACTOR RECEPTOR KINASE SUBSTRATE EPS8-RELATED PROTEIN"/>
    <property type="match status" value="1"/>
</dbReference>
<dbReference type="InterPro" id="IPR013625">
    <property type="entry name" value="PTB"/>
</dbReference>
<dbReference type="Gene3D" id="1.10.150.50">
    <property type="entry name" value="Transcription Factor, Ets-1"/>
    <property type="match status" value="1"/>
</dbReference>
<dbReference type="FunFam" id="1.10.150.50:FF:000023">
    <property type="entry name" value="Epidermal growth factor receptor kinase substrate 8"/>
    <property type="match status" value="1"/>
</dbReference>
<gene>
    <name evidence="9" type="primary">EPS8</name>
    <name evidence="9" type="synonym">LOC108942567</name>
</gene>
<evidence type="ECO:0000259" key="8">
    <source>
        <dbReference type="PROSITE" id="PS50002"/>
    </source>
</evidence>
<evidence type="ECO:0000256" key="6">
    <source>
        <dbReference type="PROSITE-ProRule" id="PRU00192"/>
    </source>
</evidence>
<dbReference type="GeneTree" id="ENSGT00940000156403"/>
<dbReference type="Ensembl" id="ENSSFOT00015044198.1">
    <property type="protein sequence ID" value="ENSSFOP00015070910.1"/>
    <property type="gene ID" value="ENSSFOG00015011862.2"/>
</dbReference>
<protein>
    <submittedName>
        <fullName evidence="9">EGFR pathway substrate 8a, signaling adaptor</fullName>
    </submittedName>
</protein>
<dbReference type="PANTHER" id="PTHR12287:SF21">
    <property type="entry name" value="EPIDERMAL GROWTH FACTOR RECEPTOR KINASE SUBSTRATE 8"/>
    <property type="match status" value="1"/>
</dbReference>
<feature type="compositionally biased region" description="Basic residues" evidence="7">
    <location>
        <begin position="246"/>
        <end position="256"/>
    </location>
</feature>
<dbReference type="InterPro" id="IPR033928">
    <property type="entry name" value="EPS8_PTB"/>
</dbReference>
<dbReference type="SMART" id="SM00326">
    <property type="entry name" value="SH3"/>
    <property type="match status" value="1"/>
</dbReference>
<accession>A0A8C9WAP2</accession>
<dbReference type="CDD" id="cd09540">
    <property type="entry name" value="SAM_EPS8-like"/>
    <property type="match status" value="1"/>
</dbReference>
<dbReference type="InterPro" id="IPR035462">
    <property type="entry name" value="Eps8_SH3"/>
</dbReference>
<feature type="region of interest" description="Disordered" evidence="7">
    <location>
        <begin position="245"/>
        <end position="264"/>
    </location>
</feature>
<dbReference type="GO" id="GO:0032587">
    <property type="term" value="C:ruffle membrane"/>
    <property type="evidence" value="ECO:0007669"/>
    <property type="project" value="TreeGrafter"/>
</dbReference>
<comment type="subcellular location">
    <subcellularLocation>
        <location evidence="1">Cytoplasm</location>
    </subcellularLocation>
</comment>
<dbReference type="InterPro" id="IPR006020">
    <property type="entry name" value="PTB/PI_dom"/>
</dbReference>
<dbReference type="CDD" id="cd11764">
    <property type="entry name" value="SH3_Eps8"/>
    <property type="match status" value="1"/>
</dbReference>
<dbReference type="Pfam" id="PF22975">
    <property type="entry name" value="EPS8_2nd"/>
    <property type="match status" value="1"/>
</dbReference>
<dbReference type="SMART" id="SM00462">
    <property type="entry name" value="PTB"/>
    <property type="match status" value="1"/>
</dbReference>
<feature type="compositionally biased region" description="Low complexity" evidence="7">
    <location>
        <begin position="572"/>
        <end position="588"/>
    </location>
</feature>
<keyword evidence="5" id="KW-0597">Phosphoprotein</keyword>
<keyword evidence="4" id="KW-0963">Cytoplasm</keyword>
<comment type="similarity">
    <text evidence="2">Belongs to the EPS8 family.</text>
</comment>
<dbReference type="Proteomes" id="UP000694397">
    <property type="component" value="Chromosome 5"/>
</dbReference>